<evidence type="ECO:0000256" key="3">
    <source>
        <dbReference type="ARBA" id="ARBA00023015"/>
    </source>
</evidence>
<dbReference type="PANTHER" id="PTHR47660:SF3">
    <property type="entry name" value="FINGER DOMAIN PROTEIN, PUTATIVE (AFU_ORTHOLOGUE AFUA_4G03310)-RELATED"/>
    <property type="match status" value="1"/>
</dbReference>
<gene>
    <name evidence="9" type="ORF">ED733_006065</name>
    <name evidence="8" type="ORF">NOR_01347</name>
</gene>
<feature type="compositionally biased region" description="Low complexity" evidence="6">
    <location>
        <begin position="126"/>
        <end position="152"/>
    </location>
</feature>
<reference evidence="8 10" key="1">
    <citation type="journal article" date="2016" name="Genome Biol. Evol.">
        <title>Divergent and convergent evolution of fungal pathogenicity.</title>
        <authorList>
            <person name="Shang Y."/>
            <person name="Xiao G."/>
            <person name="Zheng P."/>
            <person name="Cen K."/>
            <person name="Zhan S."/>
            <person name="Wang C."/>
        </authorList>
    </citation>
    <scope>NUCLEOTIDE SEQUENCE [LARGE SCALE GENOMIC DNA]</scope>
    <source>
        <strain evidence="8 10">RCEF 4871</strain>
    </source>
</reference>
<evidence type="ECO:0000256" key="6">
    <source>
        <dbReference type="SAM" id="MobiDB-lite"/>
    </source>
</evidence>
<dbReference type="PROSITE" id="PS50048">
    <property type="entry name" value="ZN2_CY6_FUNGAL_2"/>
    <property type="match status" value="1"/>
</dbReference>
<proteinExistence type="predicted"/>
<reference evidence="9" key="3">
    <citation type="journal article" date="2019" name="Microbiol. Resour. Announc.">
        <title>Genome Sequence of Metarhizium rileyi, a Microbial Control Agent for Lepidoptera.</title>
        <authorList>
            <person name="Binneck E."/>
            <person name="Lastra C.C.L."/>
            <person name="Sosa-Gomez D.R."/>
        </authorList>
    </citation>
    <scope>NUCLEOTIDE SEQUENCE</scope>
    <source>
        <strain evidence="9">Cep018-CH2</strain>
    </source>
</reference>
<keyword evidence="3" id="KW-0805">Transcription regulation</keyword>
<protein>
    <submittedName>
        <fullName evidence="8">C6 zinc finger domain protein</fullName>
    </submittedName>
</protein>
<evidence type="ECO:0000256" key="4">
    <source>
        <dbReference type="ARBA" id="ARBA00023163"/>
    </source>
</evidence>
<reference evidence="11" key="2">
    <citation type="submission" date="2018-12" db="EMBL/GenBank/DDBJ databases">
        <title>The complete genome of Metarhizium rileyi, a key fungal pathogen of Lepidoptera.</title>
        <authorList>
            <person name="Binneck E."/>
            <person name="Lastra C.C.L."/>
            <person name="Sosa-Gomez D.R."/>
        </authorList>
    </citation>
    <scope>NUCLEOTIDE SEQUENCE [LARGE SCALE GENOMIC DNA]</scope>
    <source>
        <strain evidence="11">Cep018-CH2</strain>
    </source>
</reference>
<organism evidence="8 10">
    <name type="scientific">Metarhizium rileyi (strain RCEF 4871)</name>
    <name type="common">Nomuraea rileyi</name>
    <dbReference type="NCBI Taxonomy" id="1649241"/>
    <lineage>
        <taxon>Eukaryota</taxon>
        <taxon>Fungi</taxon>
        <taxon>Dikarya</taxon>
        <taxon>Ascomycota</taxon>
        <taxon>Pezizomycotina</taxon>
        <taxon>Sordariomycetes</taxon>
        <taxon>Hypocreomycetidae</taxon>
        <taxon>Hypocreales</taxon>
        <taxon>Clavicipitaceae</taxon>
        <taxon>Metarhizium</taxon>
    </lineage>
</organism>
<keyword evidence="1" id="KW-0479">Metal-binding</keyword>
<dbReference type="Gene3D" id="4.10.240.10">
    <property type="entry name" value="Zn(2)-C6 fungal-type DNA-binding domain"/>
    <property type="match status" value="1"/>
</dbReference>
<dbReference type="PANTHER" id="PTHR47660">
    <property type="entry name" value="TRANSCRIPTION FACTOR WITH C2H2 AND ZN(2)-CYS(6) DNA BINDING DOMAIN (EUROFUNG)-RELATED-RELATED"/>
    <property type="match status" value="1"/>
</dbReference>
<dbReference type="OMA" id="AWREKPQ"/>
<dbReference type="SUPFAM" id="SSF57701">
    <property type="entry name" value="Zn2/Cys6 DNA-binding domain"/>
    <property type="match status" value="1"/>
</dbReference>
<feature type="compositionally biased region" description="Polar residues" evidence="6">
    <location>
        <begin position="97"/>
        <end position="111"/>
    </location>
</feature>
<dbReference type="STRING" id="1081105.A0A162KD91"/>
<dbReference type="EMBL" id="AZHC01000003">
    <property type="protein sequence ID" value="OAA49424.1"/>
    <property type="molecule type" value="Genomic_DNA"/>
</dbReference>
<evidence type="ECO:0000256" key="1">
    <source>
        <dbReference type="ARBA" id="ARBA00022723"/>
    </source>
</evidence>
<feature type="region of interest" description="Disordered" evidence="6">
    <location>
        <begin position="93"/>
        <end position="165"/>
    </location>
</feature>
<keyword evidence="2" id="KW-0862">Zinc</keyword>
<evidence type="ECO:0000256" key="2">
    <source>
        <dbReference type="ARBA" id="ARBA00022833"/>
    </source>
</evidence>
<dbReference type="EMBL" id="SBHS01000002">
    <property type="protein sequence ID" value="TWU77988.1"/>
    <property type="molecule type" value="Genomic_DNA"/>
</dbReference>
<keyword evidence="4" id="KW-0804">Transcription</keyword>
<dbReference type="Proteomes" id="UP000243498">
    <property type="component" value="Unassembled WGS sequence"/>
</dbReference>
<evidence type="ECO:0000313" key="10">
    <source>
        <dbReference type="Proteomes" id="UP000243498"/>
    </source>
</evidence>
<feature type="domain" description="Zn(2)-C6 fungal-type" evidence="7">
    <location>
        <begin position="59"/>
        <end position="89"/>
    </location>
</feature>
<dbReference type="AlphaFoldDB" id="A0A162KD91"/>
<evidence type="ECO:0000313" key="8">
    <source>
        <dbReference type="EMBL" id="OAA49424.1"/>
    </source>
</evidence>
<dbReference type="Proteomes" id="UP000317257">
    <property type="component" value="Unassembled WGS sequence"/>
</dbReference>
<comment type="caution">
    <text evidence="8">The sequence shown here is derived from an EMBL/GenBank/DDBJ whole genome shotgun (WGS) entry which is preliminary data.</text>
</comment>
<keyword evidence="5" id="KW-0539">Nucleus</keyword>
<evidence type="ECO:0000313" key="11">
    <source>
        <dbReference type="Proteomes" id="UP000317257"/>
    </source>
</evidence>
<dbReference type="OrthoDB" id="9930022at2759"/>
<dbReference type="CDD" id="cd00067">
    <property type="entry name" value="GAL4"/>
    <property type="match status" value="1"/>
</dbReference>
<evidence type="ECO:0000259" key="7">
    <source>
        <dbReference type="PROSITE" id="PS50048"/>
    </source>
</evidence>
<dbReference type="SMART" id="SM00066">
    <property type="entry name" value="GAL4"/>
    <property type="match status" value="1"/>
</dbReference>
<name>A0A162KD91_METRR</name>
<dbReference type="GO" id="GO:0008270">
    <property type="term" value="F:zinc ion binding"/>
    <property type="evidence" value="ECO:0007669"/>
    <property type="project" value="InterPro"/>
</dbReference>
<evidence type="ECO:0000313" key="9">
    <source>
        <dbReference type="EMBL" id="TWU77988.1"/>
    </source>
</evidence>
<accession>A0A162KD91</accession>
<accession>A0A5C6GM70</accession>
<dbReference type="PRINTS" id="PR00755">
    <property type="entry name" value="AFLATOXINBRP"/>
</dbReference>
<dbReference type="GO" id="GO:0000981">
    <property type="term" value="F:DNA-binding transcription factor activity, RNA polymerase II-specific"/>
    <property type="evidence" value="ECO:0007669"/>
    <property type="project" value="InterPro"/>
</dbReference>
<keyword evidence="10" id="KW-1185">Reference proteome</keyword>
<evidence type="ECO:0000256" key="5">
    <source>
        <dbReference type="ARBA" id="ARBA00023242"/>
    </source>
</evidence>
<dbReference type="InterPro" id="IPR001138">
    <property type="entry name" value="Zn2Cys6_DnaBD"/>
</dbReference>
<dbReference type="Pfam" id="PF00172">
    <property type="entry name" value="Zn_clus"/>
    <property type="match status" value="1"/>
</dbReference>
<dbReference type="InterPro" id="IPR036864">
    <property type="entry name" value="Zn2-C6_fun-type_DNA-bd_sf"/>
</dbReference>
<sequence>MNGIKRPWEHMDAAAAVAMDPFTATFRNHDDDNNYSSVTVTMDGTRLDDKASAATRQKSCNACVRGKRRCDKRTPRCSRCSAKGLDCIYQKLPPGPSSSSAPETCSPTRASKASRASAPTESATRPDSTADPASISASAAGGTASCPPSSSDVPDDYDMAFDIDTLGTDTSPESLHADFGLSLGGSGHGSGGLDFSMVDLMAQTAGGQDDIWNLSPFAAETATATTDKLHILPVPTDPFAMARPSMHGQNLHQLQPIRDLSLIKDTDAVCMEIDPLSVHDPNTRIGHTVGFLTSMHRTFAQTRALPFMHPRLWVGQLPKAILAAFSASSAYAACCSSNKGWTIRLLVDAVREIHREGERAVSNEDKLSRVQALLILNSMRIFDGDLGLRAAAEREVPVLLSWLEELKSISKNLEIEEDPGGPNLFVRERPPKSWESWVFLESCRRTLITSYAIICLSYLLKSETPAEDMWCDDVSFTASRHLWDAPNSVDFFRAWREKPQFVIQKMVFKDFWVYARPDDCDEFTKLMLTTQVGVDAMAHFMNGDAAIPVNPGRAP</sequence>